<dbReference type="EMBL" id="WOCD01000005">
    <property type="protein sequence ID" value="MUH73079.1"/>
    <property type="molecule type" value="Genomic_DNA"/>
</dbReference>
<name>A0A6N8FC19_9GAMM</name>
<proteinExistence type="predicted"/>
<accession>A0A6N8FC19</accession>
<dbReference type="OrthoDB" id="9806524at2"/>
<evidence type="ECO:0000313" key="1">
    <source>
        <dbReference type="EMBL" id="MUH73079.1"/>
    </source>
</evidence>
<keyword evidence="2" id="KW-1185">Reference proteome</keyword>
<dbReference type="InterPro" id="IPR010836">
    <property type="entry name" value="SapC"/>
</dbReference>
<dbReference type="RefSeq" id="WP_155696274.1">
    <property type="nucleotide sequence ID" value="NZ_WOCD01000005.1"/>
</dbReference>
<sequence>MATDFQPLHNETHKDVKLGKIKDVSDLKEQHALGLVVQEFTQACGEFPIVFLKDPKGDRYFPVAMMGVEQGTNVFVTEDGKWDATYMPARYTHKPLSVIPHKDDKNKFAIAIDMSSPLVSEEGEALFDSEGKESEHLESRKKSLMSYIEHEQVTVAYMKTLEDLDLIQPRNLKVNVKDKEYNLNGLYMVDEQKLHELSDDKYLELRKKGYIAAIYAQLSSLAQINKVLERQSKRVDVKAA</sequence>
<reference evidence="1 2" key="1">
    <citation type="submission" date="2019-11" db="EMBL/GenBank/DDBJ databases">
        <title>P. haliotis isolates from Z. marina roots.</title>
        <authorList>
            <person name="Cohen M."/>
            <person name="Jospin G."/>
            <person name="Eisen J.A."/>
            <person name="Coil D.A."/>
        </authorList>
    </citation>
    <scope>NUCLEOTIDE SEQUENCE [LARGE SCALE GENOMIC DNA]</scope>
    <source>
        <strain evidence="1 2">UCD-MCMsp1aY</strain>
    </source>
</reference>
<gene>
    <name evidence="1" type="ORF">GNP35_11655</name>
</gene>
<dbReference type="Proteomes" id="UP000439994">
    <property type="component" value="Unassembled WGS sequence"/>
</dbReference>
<protein>
    <submittedName>
        <fullName evidence="1">Multidrug transporter</fullName>
    </submittedName>
</protein>
<organism evidence="1 2">
    <name type="scientific">Psychrosphaera haliotis</name>
    <dbReference type="NCBI Taxonomy" id="555083"/>
    <lineage>
        <taxon>Bacteria</taxon>
        <taxon>Pseudomonadati</taxon>
        <taxon>Pseudomonadota</taxon>
        <taxon>Gammaproteobacteria</taxon>
        <taxon>Alteromonadales</taxon>
        <taxon>Pseudoalteromonadaceae</taxon>
        <taxon>Psychrosphaera</taxon>
    </lineage>
</organism>
<dbReference type="Pfam" id="PF07277">
    <property type="entry name" value="SapC"/>
    <property type="match status" value="1"/>
</dbReference>
<evidence type="ECO:0000313" key="2">
    <source>
        <dbReference type="Proteomes" id="UP000439994"/>
    </source>
</evidence>
<dbReference type="AlphaFoldDB" id="A0A6N8FC19"/>
<comment type="caution">
    <text evidence="1">The sequence shown here is derived from an EMBL/GenBank/DDBJ whole genome shotgun (WGS) entry which is preliminary data.</text>
</comment>